<evidence type="ECO:0000313" key="2">
    <source>
        <dbReference type="Proteomes" id="UP001152484"/>
    </source>
</evidence>
<dbReference type="Proteomes" id="UP001152484">
    <property type="component" value="Unassembled WGS sequence"/>
</dbReference>
<reference evidence="1" key="1">
    <citation type="submission" date="2022-07" db="EMBL/GenBank/DDBJ databases">
        <authorList>
            <person name="Macas J."/>
            <person name="Novak P."/>
            <person name="Neumann P."/>
        </authorList>
    </citation>
    <scope>NUCLEOTIDE SEQUENCE</scope>
</reference>
<name>A0A9P1EGF4_CUSEU</name>
<comment type="caution">
    <text evidence="1">The sequence shown here is derived from an EMBL/GenBank/DDBJ whole genome shotgun (WGS) entry which is preliminary data.</text>
</comment>
<dbReference type="EMBL" id="CAMAPE010000046">
    <property type="protein sequence ID" value="CAH9104607.1"/>
    <property type="molecule type" value="Genomic_DNA"/>
</dbReference>
<organism evidence="1 2">
    <name type="scientific">Cuscuta europaea</name>
    <name type="common">European dodder</name>
    <dbReference type="NCBI Taxonomy" id="41803"/>
    <lineage>
        <taxon>Eukaryota</taxon>
        <taxon>Viridiplantae</taxon>
        <taxon>Streptophyta</taxon>
        <taxon>Embryophyta</taxon>
        <taxon>Tracheophyta</taxon>
        <taxon>Spermatophyta</taxon>
        <taxon>Magnoliopsida</taxon>
        <taxon>eudicotyledons</taxon>
        <taxon>Gunneridae</taxon>
        <taxon>Pentapetalae</taxon>
        <taxon>asterids</taxon>
        <taxon>lamiids</taxon>
        <taxon>Solanales</taxon>
        <taxon>Convolvulaceae</taxon>
        <taxon>Cuscuteae</taxon>
        <taxon>Cuscuta</taxon>
        <taxon>Cuscuta subgen. Cuscuta</taxon>
    </lineage>
</organism>
<sequence>MNIIFTSPHSSFKINLSKLAQNLLQILKQKAFHHSHQMTNPSDSSSHNISLELSLAPPHLSTQRRPVLSHNQEECHFALESRIIFEKEKEILQHETFRVMA</sequence>
<dbReference type="AlphaFoldDB" id="A0A9P1EGF4"/>
<gene>
    <name evidence="1" type="ORF">CEURO_LOCUS16619</name>
</gene>
<keyword evidence="2" id="KW-1185">Reference proteome</keyword>
<protein>
    <submittedName>
        <fullName evidence="1">Uncharacterized protein</fullName>
    </submittedName>
</protein>
<proteinExistence type="predicted"/>
<evidence type="ECO:0000313" key="1">
    <source>
        <dbReference type="EMBL" id="CAH9104607.1"/>
    </source>
</evidence>
<dbReference type="OrthoDB" id="1933590at2759"/>
<accession>A0A9P1EGF4</accession>